<dbReference type="EMBL" id="AEDV01000078">
    <property type="protein sequence ID" value="EFO00104.1"/>
    <property type="molecule type" value="Genomic_DNA"/>
</dbReference>
<dbReference type="AlphaFoldDB" id="E1LTU3"/>
<accession>E1LTU3</accession>
<reference evidence="1 2" key="1">
    <citation type="submission" date="2010-09" db="EMBL/GenBank/DDBJ databases">
        <authorList>
            <person name="Daugherty S.C."/>
            <person name="Tallon L.J."/>
            <person name="Jones K.M."/>
            <person name="Liu X."/>
            <person name="Kilian M."/>
            <person name="Tettelin H."/>
        </authorList>
    </citation>
    <scope>NUCLEOTIDE SEQUENCE [LARGE SCALE GENOMIC DNA]</scope>
    <source>
        <strain evidence="1 2">SK597</strain>
    </source>
</reference>
<name>E1LTU3_STRMT</name>
<evidence type="ECO:0000313" key="2">
    <source>
        <dbReference type="Proteomes" id="UP000003316"/>
    </source>
</evidence>
<gene>
    <name evidence="1" type="ORF">SMSK597_1387</name>
</gene>
<proteinExistence type="predicted"/>
<comment type="caution">
    <text evidence="1">The sequence shown here is derived from an EMBL/GenBank/DDBJ whole genome shotgun (WGS) entry which is preliminary data.</text>
</comment>
<dbReference type="Proteomes" id="UP000003316">
    <property type="component" value="Unassembled WGS sequence"/>
</dbReference>
<sequence>MKIPLLTLARHKFVYVLLTLLFLTLVYRDVLMTYFFFDIHAPDLAKFDGQAN</sequence>
<protein>
    <submittedName>
        <fullName evidence="1">Uncharacterized protein</fullName>
    </submittedName>
</protein>
<evidence type="ECO:0000313" key="1">
    <source>
        <dbReference type="EMBL" id="EFO00104.1"/>
    </source>
</evidence>
<organism evidence="1 2">
    <name type="scientific">Streptococcus mitis SK597</name>
    <dbReference type="NCBI Taxonomy" id="585204"/>
    <lineage>
        <taxon>Bacteria</taxon>
        <taxon>Bacillati</taxon>
        <taxon>Bacillota</taxon>
        <taxon>Bacilli</taxon>
        <taxon>Lactobacillales</taxon>
        <taxon>Streptococcaceae</taxon>
        <taxon>Streptococcus</taxon>
        <taxon>Streptococcus mitis group</taxon>
    </lineage>
</organism>